<dbReference type="EMBL" id="PP928841">
    <property type="protein sequence ID" value="XCA85078.1"/>
    <property type="molecule type" value="Genomic_RNA"/>
</dbReference>
<evidence type="ECO:0000313" key="5">
    <source>
        <dbReference type="EMBL" id="XCI78655.1"/>
    </source>
</evidence>
<dbReference type="Pfam" id="PF01785">
    <property type="entry name" value="Closter_coat"/>
    <property type="match status" value="1"/>
</dbReference>
<proteinExistence type="predicted"/>
<keyword evidence="3" id="KW-0946">Virion</keyword>
<comment type="subcellular location">
    <subcellularLocation>
        <location evidence="1">Virion</location>
    </subcellularLocation>
</comment>
<keyword evidence="2 4" id="KW-0167">Capsid protein</keyword>
<evidence type="ECO:0000256" key="2">
    <source>
        <dbReference type="ARBA" id="ARBA00022561"/>
    </source>
</evidence>
<name>A0AAU7YRT6_9CLOS</name>
<sequence>MTTPPPENKESTSGFVEGWDDVEIGEGQLFSASQIKKASGYVKAAPKVKDTAKINTDSIQNSIAGMLKKGLEDSIKYPTEDEAFTTLILTIMRKYHSIGTSLESKFTDADELIVKYKDKTYNIKHLLITEIFNMAGNTHGQKNALRRFLRTYSPLWYEYCRHVPPSMFDTTLAFKWGMPAEYACYAADWFEPVDHMSEEAIQACRLKTAEALRGAQTRGVQSKVLNLAQLNRRF</sequence>
<evidence type="ECO:0000313" key="4">
    <source>
        <dbReference type="EMBL" id="XCA85078.1"/>
    </source>
</evidence>
<accession>A0AAU7YRT6</accession>
<reference evidence="4" key="1">
    <citation type="submission" date="2024-06" db="EMBL/GenBank/DDBJ databases">
        <title>Olive leaf mottling virus (OLMV): a new member of the genus Olivavirus in the family Closteroviridae.</title>
        <authorList>
            <person name="Ruiz-Garcia A.B."/>
            <person name="Olmos A."/>
        </authorList>
    </citation>
    <scope>NUCLEOTIDE SEQUENCE</scope>
    <source>
        <strain evidence="5">167.101</strain>
        <strain evidence="4">OLMV167.95</strain>
    </source>
</reference>
<dbReference type="EMBL" id="PP976338">
    <property type="protein sequence ID" value="XCI78655.1"/>
    <property type="molecule type" value="Genomic_RNA"/>
</dbReference>
<protein>
    <submittedName>
        <fullName evidence="4">Coat protein</fullName>
    </submittedName>
</protein>
<gene>
    <name evidence="4" type="primary">ORF6</name>
</gene>
<dbReference type="InterPro" id="IPR002679">
    <property type="entry name" value="Closter_coat"/>
</dbReference>
<evidence type="ECO:0000256" key="3">
    <source>
        <dbReference type="ARBA" id="ARBA00022844"/>
    </source>
</evidence>
<organism evidence="4">
    <name type="scientific">Olive leaf mottling virus</name>
    <dbReference type="NCBI Taxonomy" id="3162628"/>
    <lineage>
        <taxon>Viruses</taxon>
        <taxon>Riboviria</taxon>
        <taxon>Orthornavirae</taxon>
        <taxon>Kitrinoviricota</taxon>
        <taxon>Alsuviricetes</taxon>
        <taxon>Martellivirales</taxon>
        <taxon>Closteroviridae</taxon>
        <taxon>Olivavirus</taxon>
    </lineage>
</organism>
<dbReference type="GO" id="GO:0019028">
    <property type="term" value="C:viral capsid"/>
    <property type="evidence" value="ECO:0007669"/>
    <property type="project" value="UniProtKB-KW"/>
</dbReference>
<evidence type="ECO:0000256" key="1">
    <source>
        <dbReference type="ARBA" id="ARBA00004328"/>
    </source>
</evidence>